<gene>
    <name evidence="1" type="ORF">CCE28_21735</name>
</gene>
<evidence type="ECO:0000313" key="1">
    <source>
        <dbReference type="EMBL" id="PAB55463.1"/>
    </source>
</evidence>
<keyword evidence="2" id="KW-1185">Reference proteome</keyword>
<dbReference type="EMBL" id="NIBG01000053">
    <property type="protein sequence ID" value="PAB55463.1"/>
    <property type="molecule type" value="Genomic_DNA"/>
</dbReference>
<reference evidence="1 2" key="1">
    <citation type="submission" date="2017-06" db="EMBL/GenBank/DDBJ databases">
        <title>Draft genome sequence of anaerobic fermentative bacterium Anaeromicrobium sediminis DY2726D isolated from West Pacific Ocean sediments.</title>
        <authorList>
            <person name="Zeng X."/>
        </authorList>
    </citation>
    <scope>NUCLEOTIDE SEQUENCE [LARGE SCALE GENOMIC DNA]</scope>
    <source>
        <strain evidence="1 2">DY2726D</strain>
    </source>
</reference>
<dbReference type="RefSeq" id="WP_095136333.1">
    <property type="nucleotide sequence ID" value="NZ_NIBG01000053.1"/>
</dbReference>
<dbReference type="Proteomes" id="UP000216024">
    <property type="component" value="Unassembled WGS sequence"/>
</dbReference>
<name>A0A267M9H7_9FIRM</name>
<sequence>MQTWNIKNLSGDSTVENIKYSNGVVTCIYDDYDLEKRFSIDIVTDVLYSQGVSEKGSVHVRILDLSKYVPINQPSGIYVFPKDFGQQMKLVRNGLHLVLGKKQKEYPYFLQIRGYKILLACPIKSIEDVKVTLIKE</sequence>
<evidence type="ECO:0000313" key="2">
    <source>
        <dbReference type="Proteomes" id="UP000216024"/>
    </source>
</evidence>
<proteinExistence type="predicted"/>
<comment type="caution">
    <text evidence="1">The sequence shown here is derived from an EMBL/GenBank/DDBJ whole genome shotgun (WGS) entry which is preliminary data.</text>
</comment>
<protein>
    <submittedName>
        <fullName evidence="1">Uncharacterized protein</fullName>
    </submittedName>
</protein>
<dbReference type="AlphaFoldDB" id="A0A267M9H7"/>
<organism evidence="1 2">
    <name type="scientific">Anaeromicrobium sediminis</name>
    <dbReference type="NCBI Taxonomy" id="1478221"/>
    <lineage>
        <taxon>Bacteria</taxon>
        <taxon>Bacillati</taxon>
        <taxon>Bacillota</taxon>
        <taxon>Clostridia</taxon>
        <taxon>Peptostreptococcales</taxon>
        <taxon>Thermotaleaceae</taxon>
        <taxon>Anaeromicrobium</taxon>
    </lineage>
</organism>
<accession>A0A267M9H7</accession>